<comment type="caution">
    <text evidence="1">The sequence shown here is derived from an EMBL/GenBank/DDBJ whole genome shotgun (WGS) entry which is preliminary data.</text>
</comment>
<organism evidence="1 2">
    <name type="scientific">Mythimna loreyi</name>
    <dbReference type="NCBI Taxonomy" id="667449"/>
    <lineage>
        <taxon>Eukaryota</taxon>
        <taxon>Metazoa</taxon>
        <taxon>Ecdysozoa</taxon>
        <taxon>Arthropoda</taxon>
        <taxon>Hexapoda</taxon>
        <taxon>Insecta</taxon>
        <taxon>Pterygota</taxon>
        <taxon>Neoptera</taxon>
        <taxon>Endopterygota</taxon>
        <taxon>Lepidoptera</taxon>
        <taxon>Glossata</taxon>
        <taxon>Ditrysia</taxon>
        <taxon>Noctuoidea</taxon>
        <taxon>Noctuidae</taxon>
        <taxon>Noctuinae</taxon>
        <taxon>Hadenini</taxon>
        <taxon>Mythimna</taxon>
    </lineage>
</organism>
<protein>
    <submittedName>
        <fullName evidence="1">Uncharacterized protein</fullName>
    </submittedName>
</protein>
<name>A0ACC2Q4Z0_9NEOP</name>
<keyword evidence="2" id="KW-1185">Reference proteome</keyword>
<dbReference type="EMBL" id="CM056805">
    <property type="protein sequence ID" value="KAJ8707216.1"/>
    <property type="molecule type" value="Genomic_DNA"/>
</dbReference>
<evidence type="ECO:0000313" key="2">
    <source>
        <dbReference type="Proteomes" id="UP001231649"/>
    </source>
</evidence>
<reference evidence="1" key="1">
    <citation type="submission" date="2023-03" db="EMBL/GenBank/DDBJ databases">
        <title>Chromosome-level genomes of two armyworms, Mythimna separata and Mythimna loreyi, provide insights into the biosynthesis and reception of sex pheromones.</title>
        <authorList>
            <person name="Zhao H."/>
        </authorList>
    </citation>
    <scope>NUCLEOTIDE SEQUENCE</scope>
    <source>
        <strain evidence="1">BeijingLab</strain>
    </source>
</reference>
<dbReference type="Proteomes" id="UP001231649">
    <property type="component" value="Chromosome 29"/>
</dbReference>
<evidence type="ECO:0000313" key="1">
    <source>
        <dbReference type="EMBL" id="KAJ8707216.1"/>
    </source>
</evidence>
<accession>A0ACC2Q4Z0</accession>
<sequence>MATKTFLVVCIQALFIQSAFGACTSRAAVEASGLSSPFGLSSPLNPGFNSLACDGLPTPVWSYNELAYPETGCGFYSPAMESTATGGGAFPVSSSSAMSPVGISVQSENMYEGALNAAGELPFVGTAAFESVLATTGSGVVNHACGNGLIAMSALSGTSTPASVATGSPVFSNGLGGSNALAYDRIMAPSFAAPIMAYNASPYADAAWAGRDLVFDGFKHGSSCDAFEIAPTSGGALPVSSASAIPPTGIAVTSENAYEGTLAVGGELPFVGTVAMEGVVPSVGAGAVNHACGNGRTAMISETIGSAGAYAPMGTHGAAATFGPNAFAPRFGPATLGYRGIGRGCGCVH</sequence>
<gene>
    <name evidence="1" type="ORF">PYW08_011350</name>
</gene>
<proteinExistence type="predicted"/>